<protein>
    <submittedName>
        <fullName evidence="1">Uncharacterized protein</fullName>
    </submittedName>
</protein>
<evidence type="ECO:0000313" key="1">
    <source>
        <dbReference type="EMBL" id="KAG8632635.1"/>
    </source>
</evidence>
<reference evidence="2" key="1">
    <citation type="journal article" date="2016" name="Nat. Biotechnol.">
        <title>Sequencing wild and cultivated cassava and related species reveals extensive interspecific hybridization and genetic diversity.</title>
        <authorList>
            <person name="Bredeson J.V."/>
            <person name="Lyons J.B."/>
            <person name="Prochnik S.E."/>
            <person name="Wu G.A."/>
            <person name="Ha C.M."/>
            <person name="Edsinger-Gonzales E."/>
            <person name="Grimwood J."/>
            <person name="Schmutz J."/>
            <person name="Rabbi I.Y."/>
            <person name="Egesi C."/>
            <person name="Nauluvula P."/>
            <person name="Lebot V."/>
            <person name="Ndunguru J."/>
            <person name="Mkamilo G."/>
            <person name="Bart R.S."/>
            <person name="Setter T.L."/>
            <person name="Gleadow R.M."/>
            <person name="Kulakow P."/>
            <person name="Ferguson M.E."/>
            <person name="Rounsley S."/>
            <person name="Rokhsar D.S."/>
        </authorList>
    </citation>
    <scope>NUCLEOTIDE SEQUENCE [LARGE SCALE GENOMIC DNA]</scope>
    <source>
        <strain evidence="2">cv. AM560-2</strain>
    </source>
</reference>
<dbReference type="EMBL" id="CM004404">
    <property type="protein sequence ID" value="KAG8632635.1"/>
    <property type="molecule type" value="Genomic_DNA"/>
</dbReference>
<keyword evidence="2" id="KW-1185">Reference proteome</keyword>
<organism evidence="1 2">
    <name type="scientific">Manihot esculenta</name>
    <name type="common">Cassava</name>
    <name type="synonym">Jatropha manihot</name>
    <dbReference type="NCBI Taxonomy" id="3983"/>
    <lineage>
        <taxon>Eukaryota</taxon>
        <taxon>Viridiplantae</taxon>
        <taxon>Streptophyta</taxon>
        <taxon>Embryophyta</taxon>
        <taxon>Tracheophyta</taxon>
        <taxon>Spermatophyta</taxon>
        <taxon>Magnoliopsida</taxon>
        <taxon>eudicotyledons</taxon>
        <taxon>Gunneridae</taxon>
        <taxon>Pentapetalae</taxon>
        <taxon>rosids</taxon>
        <taxon>fabids</taxon>
        <taxon>Malpighiales</taxon>
        <taxon>Euphorbiaceae</taxon>
        <taxon>Crotonoideae</taxon>
        <taxon>Manihoteae</taxon>
        <taxon>Manihot</taxon>
    </lineage>
</organism>
<evidence type="ECO:0000313" key="2">
    <source>
        <dbReference type="Proteomes" id="UP000091857"/>
    </source>
</evidence>
<sequence>MALSTLKLIILSLSILCVVAEAQLEWPSSTSTMRFHDEMSGSESEDEYDERWSGEGRALHVKAKHYDISYGALSANRLPCPPRSGRSYYTHNCFRVRAPVNPYTRGCTSITHCRR</sequence>
<gene>
    <name evidence="1" type="ORF">MANES_18G038800v8</name>
</gene>
<name>A0ACB7FXG0_MANES</name>
<proteinExistence type="predicted"/>
<comment type="caution">
    <text evidence="1">The sequence shown here is derived from an EMBL/GenBank/DDBJ whole genome shotgun (WGS) entry which is preliminary data.</text>
</comment>
<accession>A0ACB7FXG0</accession>
<dbReference type="Proteomes" id="UP000091857">
    <property type="component" value="Chromosome 18"/>
</dbReference>